<comment type="caution">
    <text evidence="2">The sequence shown here is derived from an EMBL/GenBank/DDBJ whole genome shotgun (WGS) entry which is preliminary data.</text>
</comment>
<protein>
    <submittedName>
        <fullName evidence="2">Alpha/beta fold hydrolase</fullName>
    </submittedName>
</protein>
<keyword evidence="2" id="KW-0378">Hydrolase</keyword>
<keyword evidence="3" id="KW-1185">Reference proteome</keyword>
<sequence length="235" mass="24647">MSSQDLVVHDRPGQGPTVLALHGMSSTAEVWADLEKRLAGQHLVAPNLPGRGPSRDVPARPGLQGLSDVVLQLAAGSLWAPAGELVVLGHSMGAFLAPIVARRLVDAGFRVRGVLLLDGGPTPAPSFATNPLVVRSLFTLVALRMRSQLSLRAPYDAVDCLTRPTRLGLLAGLEMPVHLIVASHGAGPDKPAFLSDAAIAAGQTVLPRMSWERIDATHESMLGHPALAEAVTMLS</sequence>
<dbReference type="EMBL" id="JAJOMB010000011">
    <property type="protein sequence ID" value="MCD5313462.1"/>
    <property type="molecule type" value="Genomic_DNA"/>
</dbReference>
<dbReference type="InterPro" id="IPR029058">
    <property type="entry name" value="AB_hydrolase_fold"/>
</dbReference>
<dbReference type="GO" id="GO:0016020">
    <property type="term" value="C:membrane"/>
    <property type="evidence" value="ECO:0007669"/>
    <property type="project" value="TreeGrafter"/>
</dbReference>
<dbReference type="InterPro" id="IPR050266">
    <property type="entry name" value="AB_hydrolase_sf"/>
</dbReference>
<gene>
    <name evidence="2" type="ORF">LR394_21370</name>
</gene>
<dbReference type="SUPFAM" id="SSF53474">
    <property type="entry name" value="alpha/beta-Hydrolases"/>
    <property type="match status" value="1"/>
</dbReference>
<dbReference type="AlphaFoldDB" id="A0A9X1NEE8"/>
<organism evidence="2 3">
    <name type="scientific">Kineosporia babensis</name>
    <dbReference type="NCBI Taxonomy" id="499548"/>
    <lineage>
        <taxon>Bacteria</taxon>
        <taxon>Bacillati</taxon>
        <taxon>Actinomycetota</taxon>
        <taxon>Actinomycetes</taxon>
        <taxon>Kineosporiales</taxon>
        <taxon>Kineosporiaceae</taxon>
        <taxon>Kineosporia</taxon>
    </lineage>
</organism>
<dbReference type="PANTHER" id="PTHR43798:SF33">
    <property type="entry name" value="HYDROLASE, PUTATIVE (AFU_ORTHOLOGUE AFUA_2G14860)-RELATED"/>
    <property type="match status" value="1"/>
</dbReference>
<evidence type="ECO:0000259" key="1">
    <source>
        <dbReference type="Pfam" id="PF00975"/>
    </source>
</evidence>
<dbReference type="GO" id="GO:0016787">
    <property type="term" value="F:hydrolase activity"/>
    <property type="evidence" value="ECO:0007669"/>
    <property type="project" value="UniProtKB-KW"/>
</dbReference>
<accession>A0A9X1NEE8</accession>
<name>A0A9X1NEE8_9ACTN</name>
<evidence type="ECO:0000313" key="3">
    <source>
        <dbReference type="Proteomes" id="UP001138997"/>
    </source>
</evidence>
<dbReference type="RefSeq" id="WP_231444671.1">
    <property type="nucleotide sequence ID" value="NZ_JAJOMB010000011.1"/>
</dbReference>
<dbReference type="Proteomes" id="UP001138997">
    <property type="component" value="Unassembled WGS sequence"/>
</dbReference>
<feature type="domain" description="Thioesterase" evidence="1">
    <location>
        <begin position="17"/>
        <end position="122"/>
    </location>
</feature>
<proteinExistence type="predicted"/>
<dbReference type="PANTHER" id="PTHR43798">
    <property type="entry name" value="MONOACYLGLYCEROL LIPASE"/>
    <property type="match status" value="1"/>
</dbReference>
<reference evidence="2" key="1">
    <citation type="submission" date="2021-11" db="EMBL/GenBank/DDBJ databases">
        <title>Streptomyces corallinus and Kineosporia corallina sp. nov., two new coral-derived marine actinobacteria.</title>
        <authorList>
            <person name="Buangrab K."/>
            <person name="Sutthacheep M."/>
            <person name="Yeemin T."/>
            <person name="Harunari E."/>
            <person name="Igarashi Y."/>
            <person name="Sripreechasak P."/>
            <person name="Kanchanasin P."/>
            <person name="Tanasupawat S."/>
            <person name="Phongsopitanun W."/>
        </authorList>
    </citation>
    <scope>NUCLEOTIDE SEQUENCE</scope>
    <source>
        <strain evidence="2">JCM 31032</strain>
    </source>
</reference>
<evidence type="ECO:0000313" key="2">
    <source>
        <dbReference type="EMBL" id="MCD5313462.1"/>
    </source>
</evidence>
<dbReference type="Pfam" id="PF00975">
    <property type="entry name" value="Thioesterase"/>
    <property type="match status" value="1"/>
</dbReference>
<dbReference type="InterPro" id="IPR001031">
    <property type="entry name" value="Thioesterase"/>
</dbReference>
<dbReference type="Gene3D" id="3.40.50.1820">
    <property type="entry name" value="alpha/beta hydrolase"/>
    <property type="match status" value="1"/>
</dbReference>